<sequence length="362" mass="40871">MRLINVRTLAIEQFFGSDTPPYAILSHTWGTEEVTFQDWQDISLASSKSGYAKIMGACEQATRSKLDCIWVDTNCIDKTSSAELSEAINSMWAWYRDASVCYAYLADAPDTATHLDSEELLAPQDVIFYSMNWVQLGTKKHLKHVLHLITGINHNYLDGAQPVWQASVAERMSWMSKRLTTRVEDMAYCMLGIFEINMPLLYGEGSRAFLRLQEEILKVTDDQTIFCWEWNRSHVVDDWVSILAPCPAVFELSSNFYPSVIDDNAEVVPYSITNVGLSIKLPFIETADPNLKFAAGILELNEPGPSMRLILLAVRRCKDLDIGGLRGYRCQRLYGKLKLCHCASSMLSNSLTTTPQLLRLVT</sequence>
<dbReference type="STRING" id="1745343.A0A2J6PNE2"/>
<reference evidence="3 4" key="1">
    <citation type="submission" date="2016-05" db="EMBL/GenBank/DDBJ databases">
        <title>A degradative enzymes factory behind the ericoid mycorrhizal symbiosis.</title>
        <authorList>
            <consortium name="DOE Joint Genome Institute"/>
            <person name="Martino E."/>
            <person name="Morin E."/>
            <person name="Grelet G."/>
            <person name="Kuo A."/>
            <person name="Kohler A."/>
            <person name="Daghino S."/>
            <person name="Barry K."/>
            <person name="Choi C."/>
            <person name="Cichocki N."/>
            <person name="Clum A."/>
            <person name="Copeland A."/>
            <person name="Hainaut M."/>
            <person name="Haridas S."/>
            <person name="Labutti K."/>
            <person name="Lindquist E."/>
            <person name="Lipzen A."/>
            <person name="Khouja H.-R."/>
            <person name="Murat C."/>
            <person name="Ohm R."/>
            <person name="Olson A."/>
            <person name="Spatafora J."/>
            <person name="Veneault-Fourrey C."/>
            <person name="Henrissat B."/>
            <person name="Grigoriev I."/>
            <person name="Martin F."/>
            <person name="Perotto S."/>
        </authorList>
    </citation>
    <scope>NUCLEOTIDE SEQUENCE [LARGE SCALE GENOMIC DNA]</scope>
    <source>
        <strain evidence="3 4">UAMH 7357</strain>
    </source>
</reference>
<feature type="domain" description="Heterokaryon incompatibility" evidence="1">
    <location>
        <begin position="22"/>
        <end position="117"/>
    </location>
</feature>
<dbReference type="OrthoDB" id="674604at2759"/>
<dbReference type="Pfam" id="PF06985">
    <property type="entry name" value="HET"/>
    <property type="match status" value="1"/>
</dbReference>
<accession>A0A2J6PNE2</accession>
<protein>
    <submittedName>
        <fullName evidence="3">Uncharacterized protein</fullName>
    </submittedName>
</protein>
<dbReference type="AlphaFoldDB" id="A0A2J6PNE2"/>
<name>A0A2J6PNE2_9HELO</name>
<evidence type="ECO:0000259" key="2">
    <source>
        <dbReference type="Pfam" id="PF26640"/>
    </source>
</evidence>
<feature type="domain" description="DUF8212" evidence="2">
    <location>
        <begin position="207"/>
        <end position="229"/>
    </location>
</feature>
<dbReference type="PANTHER" id="PTHR10622">
    <property type="entry name" value="HET DOMAIN-CONTAINING PROTEIN"/>
    <property type="match status" value="1"/>
</dbReference>
<dbReference type="Proteomes" id="UP000235672">
    <property type="component" value="Unassembled WGS sequence"/>
</dbReference>
<dbReference type="PANTHER" id="PTHR10622:SF10">
    <property type="entry name" value="HET DOMAIN-CONTAINING PROTEIN"/>
    <property type="match status" value="1"/>
</dbReference>
<dbReference type="InterPro" id="IPR010730">
    <property type="entry name" value="HET"/>
</dbReference>
<dbReference type="Pfam" id="PF26640">
    <property type="entry name" value="DUF8212"/>
    <property type="match status" value="1"/>
</dbReference>
<keyword evidence="4" id="KW-1185">Reference proteome</keyword>
<gene>
    <name evidence="3" type="ORF">NA56DRAFT_681945</name>
</gene>
<evidence type="ECO:0000313" key="3">
    <source>
        <dbReference type="EMBL" id="PMD15543.1"/>
    </source>
</evidence>
<evidence type="ECO:0000313" key="4">
    <source>
        <dbReference type="Proteomes" id="UP000235672"/>
    </source>
</evidence>
<proteinExistence type="predicted"/>
<evidence type="ECO:0000259" key="1">
    <source>
        <dbReference type="Pfam" id="PF06985"/>
    </source>
</evidence>
<organism evidence="3 4">
    <name type="scientific">Hyaloscypha hepaticicola</name>
    <dbReference type="NCBI Taxonomy" id="2082293"/>
    <lineage>
        <taxon>Eukaryota</taxon>
        <taxon>Fungi</taxon>
        <taxon>Dikarya</taxon>
        <taxon>Ascomycota</taxon>
        <taxon>Pezizomycotina</taxon>
        <taxon>Leotiomycetes</taxon>
        <taxon>Helotiales</taxon>
        <taxon>Hyaloscyphaceae</taxon>
        <taxon>Hyaloscypha</taxon>
    </lineage>
</organism>
<dbReference type="EMBL" id="KZ613512">
    <property type="protein sequence ID" value="PMD15543.1"/>
    <property type="molecule type" value="Genomic_DNA"/>
</dbReference>
<dbReference type="InterPro" id="IPR058525">
    <property type="entry name" value="DUF8212"/>
</dbReference>